<gene>
    <name evidence="2" type="ORF">DMH04_26390</name>
</gene>
<proteinExistence type="predicted"/>
<evidence type="ECO:0000313" key="2">
    <source>
        <dbReference type="EMBL" id="RSM82211.1"/>
    </source>
</evidence>
<dbReference type="Proteomes" id="UP000287547">
    <property type="component" value="Unassembled WGS sequence"/>
</dbReference>
<organism evidence="2 3">
    <name type="scientific">Kibdelosporangium aridum</name>
    <dbReference type="NCBI Taxonomy" id="2030"/>
    <lineage>
        <taxon>Bacteria</taxon>
        <taxon>Bacillati</taxon>
        <taxon>Actinomycetota</taxon>
        <taxon>Actinomycetes</taxon>
        <taxon>Pseudonocardiales</taxon>
        <taxon>Pseudonocardiaceae</taxon>
        <taxon>Kibdelosporangium</taxon>
    </lineage>
</organism>
<comment type="caution">
    <text evidence="2">The sequence shown here is derived from an EMBL/GenBank/DDBJ whole genome shotgun (WGS) entry which is preliminary data.</text>
</comment>
<name>A0A428Z5R3_KIBAR</name>
<keyword evidence="1" id="KW-0472">Membrane</keyword>
<evidence type="ECO:0000256" key="1">
    <source>
        <dbReference type="SAM" id="Phobius"/>
    </source>
</evidence>
<accession>A0A428Z5R3</accession>
<keyword evidence="1" id="KW-0812">Transmembrane</keyword>
<reference evidence="2 3" key="1">
    <citation type="submission" date="2018-05" db="EMBL/GenBank/DDBJ databases">
        <title>Evolution of GPA BGCs.</title>
        <authorList>
            <person name="Waglechner N."/>
            <person name="Wright G.D."/>
        </authorList>
    </citation>
    <scope>NUCLEOTIDE SEQUENCE [LARGE SCALE GENOMIC DNA]</scope>
    <source>
        <strain evidence="2 3">A82846</strain>
    </source>
</reference>
<keyword evidence="1" id="KW-1133">Transmembrane helix</keyword>
<sequence>MGVTELNPPDLRGNLGEQSALATGKIRNSDEPVGFVDLLRVPLNRSDHYKVLVVLERVMEDNRTPPDDPRIEAGIKGGRVKKTASGTGLSRRTAALLVFMAVVIIGLGLVTVFNEDTPLDCATGSLKLTGSTAIEAVMREAGDKYANTTVHPGGQQGRGHQRPAVRRAAEPRTVPAWLLDLVLRQPPERRHRAVAVAERVGVPY</sequence>
<protein>
    <submittedName>
        <fullName evidence="2">Uncharacterized protein</fullName>
    </submittedName>
</protein>
<dbReference type="AlphaFoldDB" id="A0A428Z5R3"/>
<dbReference type="RefSeq" id="WP_051795792.1">
    <property type="nucleotide sequence ID" value="NZ_QHKI01000023.1"/>
</dbReference>
<evidence type="ECO:0000313" key="3">
    <source>
        <dbReference type="Proteomes" id="UP000287547"/>
    </source>
</evidence>
<dbReference type="EMBL" id="QHKI01000023">
    <property type="protein sequence ID" value="RSM82211.1"/>
    <property type="molecule type" value="Genomic_DNA"/>
</dbReference>
<dbReference type="OrthoDB" id="9790048at2"/>
<feature type="transmembrane region" description="Helical" evidence="1">
    <location>
        <begin position="94"/>
        <end position="113"/>
    </location>
</feature>